<evidence type="ECO:0000256" key="7">
    <source>
        <dbReference type="ARBA" id="ARBA00023136"/>
    </source>
</evidence>
<keyword evidence="3" id="KW-1003">Cell membrane</keyword>
<feature type="transmembrane region" description="Helical" evidence="9">
    <location>
        <begin position="160"/>
        <end position="181"/>
    </location>
</feature>
<gene>
    <name evidence="9" type="primary">inx</name>
    <name evidence="11" type="ORF">LOTGIDRAFT_236164</name>
</gene>
<keyword evidence="12" id="KW-1185">Reference proteome</keyword>
<dbReference type="OrthoDB" id="6103121at2759"/>
<comment type="function">
    <text evidence="9">Structural component of the gap junctions.</text>
</comment>
<keyword evidence="4 9" id="KW-0812">Transmembrane</keyword>
<dbReference type="GO" id="GO:0005886">
    <property type="term" value="C:plasma membrane"/>
    <property type="evidence" value="ECO:0007669"/>
    <property type="project" value="UniProtKB-SubCell"/>
</dbReference>
<keyword evidence="7 9" id="KW-0472">Membrane</keyword>
<accession>V3ZQ73</accession>
<evidence type="ECO:0000256" key="3">
    <source>
        <dbReference type="ARBA" id="ARBA00022475"/>
    </source>
</evidence>
<comment type="caution">
    <text evidence="9">Lacks conserved residue(s) required for the propagation of feature annotation.</text>
</comment>
<evidence type="ECO:0000256" key="9">
    <source>
        <dbReference type="RuleBase" id="RU010713"/>
    </source>
</evidence>
<keyword evidence="2 9" id="KW-0813">Transport</keyword>
<dbReference type="PROSITE" id="PS51013">
    <property type="entry name" value="PANNEXIN"/>
    <property type="match status" value="1"/>
</dbReference>
<evidence type="ECO:0000256" key="4">
    <source>
        <dbReference type="ARBA" id="ARBA00022692"/>
    </source>
</evidence>
<evidence type="ECO:0000256" key="1">
    <source>
        <dbReference type="ARBA" id="ARBA00004651"/>
    </source>
</evidence>
<sequence length="350" mass="39988">MIWCGYKDVVNQLNFVWTTLILALSALFIGYLRYFHLQSLITCWTPAHFGDIENAYVHQTCWERDTAYALQLNEPLPVDLEDYGNSRPVVHTWIPILLIYLIIGFKIPEAIKVLLDLCTGSQPKSLVASTDSWEGRCASLAECGRDIVQRNGIVKTLSFFLVKIFILINLVAQFSFIRIFFRDQMMSNNVTVNVLPKYLLCDFKIRQIQNVGDYVVQCEFPVNTLYEVFFRLFGYWVLGVGLLAGAIFLFQIGTLMVPLFVAIRFRGIIPEKELKLRGFSVDDALLFLEEVKDEFGVAMARSVASKMWQNPKTVRNGEHQDPMNEYNSGDASVYPLLDRPPATDKHTENA</sequence>
<evidence type="ECO:0000256" key="2">
    <source>
        <dbReference type="ARBA" id="ARBA00022448"/>
    </source>
</evidence>
<dbReference type="PANTHER" id="PTHR11893:SF36">
    <property type="entry name" value="INNEXIN-5"/>
    <property type="match status" value="1"/>
</dbReference>
<feature type="compositionally biased region" description="Basic and acidic residues" evidence="10">
    <location>
        <begin position="341"/>
        <end position="350"/>
    </location>
</feature>
<evidence type="ECO:0000256" key="5">
    <source>
        <dbReference type="ARBA" id="ARBA00022989"/>
    </source>
</evidence>
<dbReference type="GeneID" id="20250066"/>
<feature type="transmembrane region" description="Helical" evidence="9">
    <location>
        <begin position="15"/>
        <end position="32"/>
    </location>
</feature>
<evidence type="ECO:0000313" key="12">
    <source>
        <dbReference type="Proteomes" id="UP000030746"/>
    </source>
</evidence>
<protein>
    <recommendedName>
        <fullName evidence="9">Innexin</fullName>
    </recommendedName>
</protein>
<dbReference type="EMBL" id="KB203440">
    <property type="protein sequence ID" value="ESO84655.1"/>
    <property type="molecule type" value="Genomic_DNA"/>
</dbReference>
<feature type="transmembrane region" description="Helical" evidence="9">
    <location>
        <begin position="233"/>
        <end position="263"/>
    </location>
</feature>
<comment type="similarity">
    <text evidence="9">Belongs to the pannexin family.</text>
</comment>
<evidence type="ECO:0000256" key="10">
    <source>
        <dbReference type="SAM" id="MobiDB-lite"/>
    </source>
</evidence>
<proteinExistence type="inferred from homology"/>
<dbReference type="InterPro" id="IPR000990">
    <property type="entry name" value="Innexin"/>
</dbReference>
<evidence type="ECO:0000256" key="6">
    <source>
        <dbReference type="ARBA" id="ARBA00023065"/>
    </source>
</evidence>
<dbReference type="OMA" id="VMYHNES"/>
<reference evidence="11 12" key="1">
    <citation type="journal article" date="2013" name="Nature">
        <title>Insights into bilaterian evolution from three spiralian genomes.</title>
        <authorList>
            <person name="Simakov O."/>
            <person name="Marletaz F."/>
            <person name="Cho S.J."/>
            <person name="Edsinger-Gonzales E."/>
            <person name="Havlak P."/>
            <person name="Hellsten U."/>
            <person name="Kuo D.H."/>
            <person name="Larsson T."/>
            <person name="Lv J."/>
            <person name="Arendt D."/>
            <person name="Savage R."/>
            <person name="Osoegawa K."/>
            <person name="de Jong P."/>
            <person name="Grimwood J."/>
            <person name="Chapman J.A."/>
            <person name="Shapiro H."/>
            <person name="Aerts A."/>
            <person name="Otillar R.P."/>
            <person name="Terry A.Y."/>
            <person name="Boore J.L."/>
            <person name="Grigoriev I.V."/>
            <person name="Lindberg D.R."/>
            <person name="Seaver E.C."/>
            <person name="Weisblat D.A."/>
            <person name="Putnam N.H."/>
            <person name="Rokhsar D.S."/>
        </authorList>
    </citation>
    <scope>NUCLEOTIDE SEQUENCE [LARGE SCALE GENOMIC DNA]</scope>
</reference>
<name>V3ZQ73_LOTGI</name>
<dbReference type="GO" id="GO:0034220">
    <property type="term" value="P:monoatomic ion transmembrane transport"/>
    <property type="evidence" value="ECO:0007669"/>
    <property type="project" value="UniProtKB-KW"/>
</dbReference>
<dbReference type="GO" id="GO:0005243">
    <property type="term" value="F:gap junction channel activity"/>
    <property type="evidence" value="ECO:0007669"/>
    <property type="project" value="TreeGrafter"/>
</dbReference>
<dbReference type="KEGG" id="lgi:LOTGIDRAFT_236164"/>
<evidence type="ECO:0000313" key="11">
    <source>
        <dbReference type="EMBL" id="ESO84655.1"/>
    </source>
</evidence>
<organism evidence="11 12">
    <name type="scientific">Lottia gigantea</name>
    <name type="common">Giant owl limpet</name>
    <dbReference type="NCBI Taxonomy" id="225164"/>
    <lineage>
        <taxon>Eukaryota</taxon>
        <taxon>Metazoa</taxon>
        <taxon>Spiralia</taxon>
        <taxon>Lophotrochozoa</taxon>
        <taxon>Mollusca</taxon>
        <taxon>Gastropoda</taxon>
        <taxon>Patellogastropoda</taxon>
        <taxon>Lottioidea</taxon>
        <taxon>Lottiidae</taxon>
        <taxon>Lottia</taxon>
    </lineage>
</organism>
<keyword evidence="5 9" id="KW-1133">Transmembrane helix</keyword>
<dbReference type="PANTHER" id="PTHR11893">
    <property type="entry name" value="INNEXIN"/>
    <property type="match status" value="1"/>
</dbReference>
<dbReference type="GO" id="GO:0005921">
    <property type="term" value="C:gap junction"/>
    <property type="evidence" value="ECO:0007669"/>
    <property type="project" value="UniProtKB-UniRule"/>
</dbReference>
<dbReference type="HOGENOM" id="CLU_720223_0_0_1"/>
<dbReference type="CTD" id="20250066"/>
<evidence type="ECO:0000256" key="8">
    <source>
        <dbReference type="ARBA" id="ARBA00023303"/>
    </source>
</evidence>
<comment type="subcellular location">
    <subcellularLocation>
        <location evidence="1 9">Cell membrane</location>
        <topology evidence="1 9">Multi-pass membrane protein</topology>
    </subcellularLocation>
</comment>
<keyword evidence="8 9" id="KW-0407">Ion channel</keyword>
<dbReference type="RefSeq" id="XP_009064646.1">
    <property type="nucleotide sequence ID" value="XM_009066398.1"/>
</dbReference>
<dbReference type="Proteomes" id="UP000030746">
    <property type="component" value="Unassembled WGS sequence"/>
</dbReference>
<dbReference type="AlphaFoldDB" id="V3ZQ73"/>
<keyword evidence="6 9" id="KW-0406">Ion transport</keyword>
<dbReference type="Pfam" id="PF00876">
    <property type="entry name" value="Innexin"/>
    <property type="match status" value="1"/>
</dbReference>
<feature type="region of interest" description="Disordered" evidence="10">
    <location>
        <begin position="311"/>
        <end position="350"/>
    </location>
</feature>